<sequence length="86" mass="10071">MPGCGENSMIPVLEPCFQGVPDMWFFSTVLFLLIVICSVAGVVNALAVRRELHARREQEYHARGRTATSERILRERYEKFRHRRQH</sequence>
<keyword evidence="2" id="KW-0614">Plasmid</keyword>
<protein>
    <submittedName>
        <fullName evidence="2">Uncharacterized protein</fullName>
    </submittedName>
</protein>
<dbReference type="AlphaFoldDB" id="T1PY73"/>
<geneLocation type="plasmid" evidence="2">
    <name>pS1400_89</name>
</geneLocation>
<reference evidence="2" key="1">
    <citation type="submission" date="2011-09" db="EMBL/GenBank/DDBJ databases">
        <title>Acquisition of an 89kb plasmid in Salmonella enterica Enteritidis confers increased invasiveness and promotes the growth of SE in eggs.</title>
        <authorList>
            <person name="Coward C."/>
            <person name="Sait L."/>
            <person name="Cogan T."/>
            <person name="Humphrey T.J."/>
            <person name="Maskell D.J."/>
        </authorList>
    </citation>
    <scope>NUCLEOTIDE SEQUENCE</scope>
    <source>
        <strain evidence="2">S1400/94</strain>
        <plasmid evidence="2">pS1400_89</plasmid>
    </source>
</reference>
<organism evidence="2">
    <name type="scientific">Salmonella enteritidis</name>
    <dbReference type="NCBI Taxonomy" id="149539"/>
    <lineage>
        <taxon>Bacteria</taxon>
        <taxon>Pseudomonadati</taxon>
        <taxon>Pseudomonadota</taxon>
        <taxon>Gammaproteobacteria</taxon>
        <taxon>Enterobacterales</taxon>
        <taxon>Enterobacteriaceae</taxon>
        <taxon>Salmonella</taxon>
    </lineage>
</organism>
<proteinExistence type="predicted"/>
<name>T1PY73_SALEN</name>
<evidence type="ECO:0000256" key="1">
    <source>
        <dbReference type="SAM" id="Phobius"/>
    </source>
</evidence>
<gene>
    <name evidence="2" type="ORF">pS1400_89_0012</name>
</gene>
<keyword evidence="1" id="KW-1133">Transmembrane helix</keyword>
<keyword evidence="1" id="KW-0472">Membrane</keyword>
<feature type="transmembrane region" description="Helical" evidence="1">
    <location>
        <begin position="23"/>
        <end position="48"/>
    </location>
</feature>
<evidence type="ECO:0000313" key="2">
    <source>
        <dbReference type="EMBL" id="AFR24398.1"/>
    </source>
</evidence>
<accession>T1PY73</accession>
<dbReference type="EMBL" id="JN796410">
    <property type="protein sequence ID" value="AFR24398.1"/>
    <property type="molecule type" value="Genomic_DNA"/>
</dbReference>
<keyword evidence="1" id="KW-0812">Transmembrane</keyword>